<name>A0ABX7TR63_STRCY</name>
<evidence type="ECO:0000313" key="1">
    <source>
        <dbReference type="EMBL" id="QTD99199.1"/>
    </source>
</evidence>
<dbReference type="Pfam" id="PF19953">
    <property type="entry name" value="EACC1"/>
    <property type="match status" value="1"/>
</dbReference>
<dbReference type="EMBL" id="CP071839">
    <property type="protein sequence ID" value="QTD99199.1"/>
    <property type="molecule type" value="Genomic_DNA"/>
</dbReference>
<reference evidence="1 2" key="1">
    <citation type="submission" date="2021-03" db="EMBL/GenBank/DDBJ databases">
        <title>Complete genome sequence of Streptomyces cyanogenus S136, producer of anticancer angucycline landomycin A.</title>
        <authorList>
            <person name="Hrab P."/>
            <person name="Ruckert C."/>
            <person name="Busche T."/>
            <person name="Ostash I."/>
            <person name="Kalinowski J."/>
            <person name="Fedorenko V."/>
            <person name="Yushchuk O."/>
            <person name="Ostash B."/>
        </authorList>
    </citation>
    <scope>NUCLEOTIDE SEQUENCE [LARGE SCALE GENOMIC DNA]</scope>
    <source>
        <strain evidence="1 2">S136</strain>
    </source>
</reference>
<protein>
    <submittedName>
        <fullName evidence="1">Uncharacterized protein</fullName>
    </submittedName>
</protein>
<gene>
    <name evidence="1" type="ORF">S1361_17750</name>
</gene>
<evidence type="ECO:0000313" key="2">
    <source>
        <dbReference type="Proteomes" id="UP000663908"/>
    </source>
</evidence>
<sequence length="113" mass="12477">MDFRMSLDGDGAGDELRSLYAWLLEEPAVRRLARPQLRSAPPRPGQMGADADFIYFTVQTGLTLTQVIGQYVGWRRTRSRPGTVTIEHDGTKITLTGTDEASIRDAVRALRGG</sequence>
<accession>A0ABX7TR63</accession>
<dbReference type="Proteomes" id="UP000663908">
    <property type="component" value="Chromosome"/>
</dbReference>
<keyword evidence="2" id="KW-1185">Reference proteome</keyword>
<proteinExistence type="predicted"/>
<dbReference type="InterPro" id="IPR045428">
    <property type="entry name" value="EACC1"/>
</dbReference>
<organism evidence="1 2">
    <name type="scientific">Streptomyces cyanogenus</name>
    <dbReference type="NCBI Taxonomy" id="80860"/>
    <lineage>
        <taxon>Bacteria</taxon>
        <taxon>Bacillati</taxon>
        <taxon>Actinomycetota</taxon>
        <taxon>Actinomycetes</taxon>
        <taxon>Kitasatosporales</taxon>
        <taxon>Streptomycetaceae</taxon>
        <taxon>Streptomyces</taxon>
    </lineage>
</organism>